<dbReference type="Pfam" id="PF01551">
    <property type="entry name" value="Peptidase_M23"/>
    <property type="match status" value="1"/>
</dbReference>
<dbReference type="PROSITE" id="PS51782">
    <property type="entry name" value="LYSM"/>
    <property type="match status" value="1"/>
</dbReference>
<evidence type="ECO:0000256" key="2">
    <source>
        <dbReference type="SAM" id="MobiDB-lite"/>
    </source>
</evidence>
<dbReference type="PANTHER" id="PTHR21666">
    <property type="entry name" value="PEPTIDASE-RELATED"/>
    <property type="match status" value="1"/>
</dbReference>
<dbReference type="SMART" id="SM00257">
    <property type="entry name" value="LysM"/>
    <property type="match status" value="1"/>
</dbReference>
<evidence type="ECO:0000259" key="4">
    <source>
        <dbReference type="PROSITE" id="PS51782"/>
    </source>
</evidence>
<feature type="compositionally biased region" description="Pro residues" evidence="2">
    <location>
        <begin position="249"/>
        <end position="258"/>
    </location>
</feature>
<evidence type="ECO:0000313" key="5">
    <source>
        <dbReference type="EMBL" id="STR00803.1"/>
    </source>
</evidence>
<evidence type="ECO:0000256" key="3">
    <source>
        <dbReference type="SAM" id="SignalP"/>
    </source>
</evidence>
<keyword evidence="3" id="KW-0732">Signal</keyword>
<gene>
    <name evidence="5" type="primary">nlpD_1</name>
    <name evidence="5" type="ORF">NCTC13336_01025</name>
</gene>
<dbReference type="PANTHER" id="PTHR21666:SF263">
    <property type="entry name" value="MUREIN HYDROLASE ACTIVATOR NLPD"/>
    <property type="match status" value="1"/>
</dbReference>
<keyword evidence="6" id="KW-1185">Reference proteome</keyword>
<feature type="compositionally biased region" description="Pro residues" evidence="2">
    <location>
        <begin position="224"/>
        <end position="234"/>
    </location>
</feature>
<accession>A0A377QZX2</accession>
<keyword evidence="5" id="KW-0378">Hydrolase</keyword>
<dbReference type="RefSeq" id="WP_172461218.1">
    <property type="nucleotide sequence ID" value="NZ_UGJJ01000001.1"/>
</dbReference>
<organism evidence="5 6">
    <name type="scientific">Kingella potus</name>
    <dbReference type="NCBI Taxonomy" id="265175"/>
    <lineage>
        <taxon>Bacteria</taxon>
        <taxon>Pseudomonadati</taxon>
        <taxon>Pseudomonadota</taxon>
        <taxon>Betaproteobacteria</taxon>
        <taxon>Neisseriales</taxon>
        <taxon>Neisseriaceae</taxon>
        <taxon>Kingella</taxon>
    </lineage>
</organism>
<dbReference type="EMBL" id="UGJJ01000001">
    <property type="protein sequence ID" value="STR00803.1"/>
    <property type="molecule type" value="Genomic_DNA"/>
</dbReference>
<dbReference type="Proteomes" id="UP000254293">
    <property type="component" value="Unassembled WGS sequence"/>
</dbReference>
<dbReference type="SUPFAM" id="SSF51261">
    <property type="entry name" value="Duplicated hybrid motif"/>
    <property type="match status" value="1"/>
</dbReference>
<dbReference type="PROSITE" id="PS51257">
    <property type="entry name" value="PROKAR_LIPOPROTEIN"/>
    <property type="match status" value="1"/>
</dbReference>
<dbReference type="InterPro" id="IPR050570">
    <property type="entry name" value="Cell_wall_metabolism_enzyme"/>
</dbReference>
<dbReference type="InterPro" id="IPR016047">
    <property type="entry name" value="M23ase_b-sheet_dom"/>
</dbReference>
<dbReference type="InterPro" id="IPR036779">
    <property type="entry name" value="LysM_dom_sf"/>
</dbReference>
<reference evidence="5 6" key="1">
    <citation type="submission" date="2018-06" db="EMBL/GenBank/DDBJ databases">
        <authorList>
            <consortium name="Pathogen Informatics"/>
            <person name="Doyle S."/>
        </authorList>
    </citation>
    <scope>NUCLEOTIDE SEQUENCE [LARGE SCALE GENOMIC DNA]</scope>
    <source>
        <strain evidence="5 6">NCTC13336</strain>
    </source>
</reference>
<dbReference type="CDD" id="cd12797">
    <property type="entry name" value="M23_peptidase"/>
    <property type="match status" value="1"/>
</dbReference>
<evidence type="ECO:0000313" key="6">
    <source>
        <dbReference type="Proteomes" id="UP000254293"/>
    </source>
</evidence>
<feature type="region of interest" description="Disordered" evidence="2">
    <location>
        <begin position="224"/>
        <end position="282"/>
    </location>
</feature>
<dbReference type="InterPro" id="IPR018392">
    <property type="entry name" value="LysM"/>
</dbReference>
<proteinExistence type="inferred from homology"/>
<dbReference type="AlphaFoldDB" id="A0A377QZX2"/>
<feature type="chain" id="PRO_5016829210" evidence="3">
    <location>
        <begin position="21"/>
        <end position="282"/>
    </location>
</feature>
<dbReference type="Pfam" id="PF01476">
    <property type="entry name" value="LysM"/>
    <property type="match status" value="1"/>
</dbReference>
<protein>
    <submittedName>
        <fullName evidence="5">Murein hydrolase activator NlpD</fullName>
    </submittedName>
</protein>
<dbReference type="GO" id="GO:0004222">
    <property type="term" value="F:metalloendopeptidase activity"/>
    <property type="evidence" value="ECO:0007669"/>
    <property type="project" value="TreeGrafter"/>
</dbReference>
<name>A0A377QZX2_9NEIS</name>
<dbReference type="InterPro" id="IPR011055">
    <property type="entry name" value="Dup_hybrid_motif"/>
</dbReference>
<dbReference type="Gene3D" id="3.10.350.10">
    <property type="entry name" value="LysM domain"/>
    <property type="match status" value="1"/>
</dbReference>
<dbReference type="CDD" id="cd00118">
    <property type="entry name" value="LysM"/>
    <property type="match status" value="1"/>
</dbReference>
<feature type="domain" description="LysM" evidence="4">
    <location>
        <begin position="30"/>
        <end position="74"/>
    </location>
</feature>
<feature type="compositionally biased region" description="Low complexity" evidence="2">
    <location>
        <begin position="259"/>
        <end position="282"/>
    </location>
</feature>
<evidence type="ECO:0000256" key="1">
    <source>
        <dbReference type="ARBA" id="ARBA00038420"/>
    </source>
</evidence>
<dbReference type="Gene3D" id="2.70.70.10">
    <property type="entry name" value="Glucose Permease (Domain IIA)"/>
    <property type="match status" value="1"/>
</dbReference>
<sequence length="282" mass="28584">MNTRFPFFPFASCAAALVLAACASSAPSGGYYRVQRGDTLNRIAARFGQSPATLAKWNNLSDPSKIAVGQRLRVGRSANAVEARKPAAESAAKQGGTVAPTNKLHFSPPSPNPVIARFGGGNKGIDFAGQAGDPVRAAGAGWVAYVGNGVRGYGNLVLITHGNGVITAYAHNERILVKKGQTVRAGETVAVMGSSDAERVKLHFEVRIGGKAVNPEQYLPPLPSAPPVPFPTPAPASVSSAPAGSVAANPPPAAPPSAPSAVSAPTSPVTEEAASAAPPSAQ</sequence>
<comment type="similarity">
    <text evidence="1">Belongs to the E.coli NlpD/Haemophilus LppB family.</text>
</comment>
<feature type="signal peptide" evidence="3">
    <location>
        <begin position="1"/>
        <end position="20"/>
    </location>
</feature>
<feature type="compositionally biased region" description="Low complexity" evidence="2">
    <location>
        <begin position="235"/>
        <end position="248"/>
    </location>
</feature>